<accession>A0A5C6PIN9</accession>
<dbReference type="GO" id="GO:0005929">
    <property type="term" value="C:cilium"/>
    <property type="evidence" value="ECO:0007669"/>
    <property type="project" value="TreeGrafter"/>
</dbReference>
<gene>
    <name evidence="11" type="ORF">D4764_11G0008820</name>
</gene>
<evidence type="ECO:0000256" key="4">
    <source>
        <dbReference type="ARBA" id="ARBA00022553"/>
    </source>
</evidence>
<dbReference type="Proteomes" id="UP000324091">
    <property type="component" value="Chromosome 11"/>
</dbReference>
<evidence type="ECO:0000256" key="10">
    <source>
        <dbReference type="SAM" id="MobiDB-lite"/>
    </source>
</evidence>
<keyword evidence="12" id="KW-1185">Reference proteome</keyword>
<evidence type="ECO:0000256" key="8">
    <source>
        <dbReference type="ARBA" id="ARBA00023273"/>
    </source>
</evidence>
<feature type="region of interest" description="Disordered" evidence="10">
    <location>
        <begin position="1"/>
        <end position="31"/>
    </location>
</feature>
<sequence length="323" mass="37218">MAFVSYNQRDQNGSCTFASQPSSFDSPSKYRKPPVERTVYQFGNITYDRHVLRANIFAQNIISAKGKLDPSVVERQQGIKPSSGKRPRGQTSRALPGRTHIDVQTEPYLYEMSDVIETSDSDCQTDPFLDIPSAPLFRYARIGNDVGTVIEEGELFDFDREVAPMLSNLVGKVVEQSLMEVMEEEEVACLKAQQRAFEELRNFELAEMKRLEEQERRRRQEKEHRMAQQSDLLRREREVAEKLAKQADTLQYISDLLKRASAPKRPPERDVESNFMPWLTSETDNCLDKRNAARELLDSIILDMAQKSRERLKDLETQTSESE</sequence>
<keyword evidence="7" id="KW-0206">Cytoskeleton</keyword>
<reference evidence="11 12" key="1">
    <citation type="submission" date="2019-04" db="EMBL/GenBank/DDBJ databases">
        <title>Chromosome genome assembly for Takifugu flavidus.</title>
        <authorList>
            <person name="Xiao S."/>
        </authorList>
    </citation>
    <scope>NUCLEOTIDE SEQUENCE [LARGE SCALE GENOMIC DNA]</scope>
    <source>
        <strain evidence="11">HTHZ2018</strain>
        <tissue evidence="11">Muscle</tissue>
    </source>
</reference>
<comment type="subcellular location">
    <subcellularLocation>
        <location evidence="1">Cytoplasm</location>
        <location evidence="1">Cytoskeleton</location>
        <location evidence="1">Flagellum axoneme</location>
    </subcellularLocation>
</comment>
<keyword evidence="4" id="KW-0597">Phosphoprotein</keyword>
<evidence type="ECO:0000256" key="9">
    <source>
        <dbReference type="SAM" id="Coils"/>
    </source>
</evidence>
<name>A0A5C6PIN9_9TELE</name>
<dbReference type="AlphaFoldDB" id="A0A5C6PIN9"/>
<evidence type="ECO:0000256" key="5">
    <source>
        <dbReference type="ARBA" id="ARBA00022846"/>
    </source>
</evidence>
<keyword evidence="3" id="KW-0963">Cytoplasm</keyword>
<evidence type="ECO:0000313" key="12">
    <source>
        <dbReference type="Proteomes" id="UP000324091"/>
    </source>
</evidence>
<evidence type="ECO:0000256" key="2">
    <source>
        <dbReference type="ARBA" id="ARBA00006737"/>
    </source>
</evidence>
<proteinExistence type="inferred from homology"/>
<dbReference type="InterPro" id="IPR009290">
    <property type="entry name" value="Radial_spoke_3"/>
</dbReference>
<keyword evidence="5" id="KW-0282">Flagellum</keyword>
<evidence type="ECO:0000256" key="3">
    <source>
        <dbReference type="ARBA" id="ARBA00022490"/>
    </source>
</evidence>
<dbReference type="EMBL" id="RHFK02000003">
    <property type="protein sequence ID" value="TWW78761.1"/>
    <property type="molecule type" value="Genomic_DNA"/>
</dbReference>
<keyword evidence="9" id="KW-0175">Coiled coil</keyword>
<evidence type="ECO:0000256" key="1">
    <source>
        <dbReference type="ARBA" id="ARBA00004611"/>
    </source>
</evidence>
<dbReference type="PANTHER" id="PTHR21648:SF0">
    <property type="entry name" value="RADIAL SPOKE HEAD PROTEIN 3 HOMOLOG"/>
    <property type="match status" value="1"/>
</dbReference>
<evidence type="ECO:0000256" key="7">
    <source>
        <dbReference type="ARBA" id="ARBA00023212"/>
    </source>
</evidence>
<organism evidence="11 12">
    <name type="scientific">Takifugu flavidus</name>
    <name type="common">sansaifugu</name>
    <dbReference type="NCBI Taxonomy" id="433684"/>
    <lineage>
        <taxon>Eukaryota</taxon>
        <taxon>Metazoa</taxon>
        <taxon>Chordata</taxon>
        <taxon>Craniata</taxon>
        <taxon>Vertebrata</taxon>
        <taxon>Euteleostomi</taxon>
        <taxon>Actinopterygii</taxon>
        <taxon>Neopterygii</taxon>
        <taxon>Teleostei</taxon>
        <taxon>Neoteleostei</taxon>
        <taxon>Acanthomorphata</taxon>
        <taxon>Eupercaria</taxon>
        <taxon>Tetraodontiformes</taxon>
        <taxon>Tetradontoidea</taxon>
        <taxon>Tetraodontidae</taxon>
        <taxon>Takifugu</taxon>
    </lineage>
</organism>
<keyword evidence="11" id="KW-0808">Transferase</keyword>
<evidence type="ECO:0000256" key="6">
    <source>
        <dbReference type="ARBA" id="ARBA00023069"/>
    </source>
</evidence>
<feature type="region of interest" description="Disordered" evidence="10">
    <location>
        <begin position="72"/>
        <end position="95"/>
    </location>
</feature>
<dbReference type="PANTHER" id="PTHR21648">
    <property type="entry name" value="FLAGELLAR RADIAL SPOKE PROTEIN 3"/>
    <property type="match status" value="1"/>
</dbReference>
<feature type="compositionally biased region" description="Polar residues" evidence="10">
    <location>
        <begin position="1"/>
        <end position="26"/>
    </location>
</feature>
<comment type="caution">
    <text evidence="11">The sequence shown here is derived from an EMBL/GenBank/DDBJ whole genome shotgun (WGS) entry which is preliminary data.</text>
</comment>
<comment type="similarity">
    <text evidence="2">Belongs to the flagellar radial spoke RSP3 family.</text>
</comment>
<feature type="coiled-coil region" evidence="9">
    <location>
        <begin position="194"/>
        <end position="231"/>
    </location>
</feature>
<keyword evidence="6" id="KW-0969">Cilium</keyword>
<dbReference type="GO" id="GO:0016301">
    <property type="term" value="F:kinase activity"/>
    <property type="evidence" value="ECO:0007669"/>
    <property type="project" value="UniProtKB-KW"/>
</dbReference>
<keyword evidence="8" id="KW-0966">Cell projection</keyword>
<protein>
    <submittedName>
        <fullName evidence="11">Radial spoke head protein 3-like protein A-kinase anchor protein RSPH3</fullName>
    </submittedName>
</protein>
<keyword evidence="11" id="KW-0418">Kinase</keyword>
<dbReference type="Pfam" id="PF06098">
    <property type="entry name" value="Radial_spoke_3"/>
    <property type="match status" value="1"/>
</dbReference>
<evidence type="ECO:0000313" key="11">
    <source>
        <dbReference type="EMBL" id="TWW78761.1"/>
    </source>
</evidence>